<accession>A0A438EL83</accession>
<evidence type="ECO:0008006" key="3">
    <source>
        <dbReference type="Google" id="ProtNLM"/>
    </source>
</evidence>
<organism evidence="1 2">
    <name type="scientific">Vitis vinifera</name>
    <name type="common">Grape</name>
    <dbReference type="NCBI Taxonomy" id="29760"/>
    <lineage>
        <taxon>Eukaryota</taxon>
        <taxon>Viridiplantae</taxon>
        <taxon>Streptophyta</taxon>
        <taxon>Embryophyta</taxon>
        <taxon>Tracheophyta</taxon>
        <taxon>Spermatophyta</taxon>
        <taxon>Magnoliopsida</taxon>
        <taxon>eudicotyledons</taxon>
        <taxon>Gunneridae</taxon>
        <taxon>Pentapetalae</taxon>
        <taxon>rosids</taxon>
        <taxon>Vitales</taxon>
        <taxon>Vitaceae</taxon>
        <taxon>Viteae</taxon>
        <taxon>Vitis</taxon>
    </lineage>
</organism>
<sequence length="158" mass="17930">MDVTGPQPREVCLDWAFGAHLVLMDQVLMQQMNFMRCGNLERKRKAHGKVGPLPRGGLLSLGVMEGEKRFYKFEKAGSATYVVMIAKDVIHSRLKNGLNHVICKLDLEKGYDYVNWAFLLEILDKMGFAMEVLGCPLKKARQEGCIWVSTQVKEEVKI</sequence>
<dbReference type="EMBL" id="QGNW01001253">
    <property type="protein sequence ID" value="RVW48442.1"/>
    <property type="molecule type" value="Genomic_DNA"/>
</dbReference>
<proteinExistence type="predicted"/>
<evidence type="ECO:0000313" key="2">
    <source>
        <dbReference type="Proteomes" id="UP000288805"/>
    </source>
</evidence>
<dbReference type="Proteomes" id="UP000288805">
    <property type="component" value="Unassembled WGS sequence"/>
</dbReference>
<name>A0A438EL83_VITVI</name>
<dbReference type="AlphaFoldDB" id="A0A438EL83"/>
<reference evidence="1 2" key="1">
    <citation type="journal article" date="2018" name="PLoS Genet.">
        <title>Population sequencing reveals clonal diversity and ancestral inbreeding in the grapevine cultivar Chardonnay.</title>
        <authorList>
            <person name="Roach M.J."/>
            <person name="Johnson D.L."/>
            <person name="Bohlmann J."/>
            <person name="van Vuuren H.J."/>
            <person name="Jones S.J."/>
            <person name="Pretorius I.S."/>
            <person name="Schmidt S.A."/>
            <person name="Borneman A.R."/>
        </authorList>
    </citation>
    <scope>NUCLEOTIDE SEQUENCE [LARGE SCALE GENOMIC DNA]</scope>
    <source>
        <strain evidence="2">cv. Chardonnay</strain>
        <tissue evidence="1">Leaf</tissue>
    </source>
</reference>
<gene>
    <name evidence="1" type="ORF">CK203_088265</name>
</gene>
<comment type="caution">
    <text evidence="1">The sequence shown here is derived from an EMBL/GenBank/DDBJ whole genome shotgun (WGS) entry which is preliminary data.</text>
</comment>
<evidence type="ECO:0000313" key="1">
    <source>
        <dbReference type="EMBL" id="RVW48442.1"/>
    </source>
</evidence>
<protein>
    <recommendedName>
        <fullName evidence="3">Reverse transcriptase domain-containing protein</fullName>
    </recommendedName>
</protein>